<proteinExistence type="predicted"/>
<evidence type="ECO:0000313" key="1">
    <source>
        <dbReference type="EMBL" id="KAH7996447.1"/>
    </source>
</evidence>
<organism evidence="1 2">
    <name type="scientific">Sphaerodactylus townsendi</name>
    <dbReference type="NCBI Taxonomy" id="933632"/>
    <lineage>
        <taxon>Eukaryota</taxon>
        <taxon>Metazoa</taxon>
        <taxon>Chordata</taxon>
        <taxon>Craniata</taxon>
        <taxon>Vertebrata</taxon>
        <taxon>Euteleostomi</taxon>
        <taxon>Lepidosauria</taxon>
        <taxon>Squamata</taxon>
        <taxon>Bifurcata</taxon>
        <taxon>Gekkota</taxon>
        <taxon>Sphaerodactylidae</taxon>
        <taxon>Sphaerodactylus</taxon>
    </lineage>
</organism>
<evidence type="ECO:0000313" key="2">
    <source>
        <dbReference type="Proteomes" id="UP000827872"/>
    </source>
</evidence>
<gene>
    <name evidence="1" type="ORF">K3G42_006424</name>
</gene>
<keyword evidence="2" id="KW-1185">Reference proteome</keyword>
<accession>A0ACB8EUJ5</accession>
<dbReference type="EMBL" id="CM037628">
    <property type="protein sequence ID" value="KAH7996447.1"/>
    <property type="molecule type" value="Genomic_DNA"/>
</dbReference>
<protein>
    <submittedName>
        <fullName evidence="1">Uncharacterized protein</fullName>
    </submittedName>
</protein>
<name>A0ACB8EUJ5_9SAUR</name>
<dbReference type="Proteomes" id="UP000827872">
    <property type="component" value="Linkage Group LG15"/>
</dbReference>
<reference evidence="1" key="1">
    <citation type="submission" date="2021-08" db="EMBL/GenBank/DDBJ databases">
        <title>The first chromosome-level gecko genome reveals the dynamic sex chromosomes of Neotropical dwarf geckos (Sphaerodactylidae: Sphaerodactylus).</title>
        <authorList>
            <person name="Pinto B.J."/>
            <person name="Keating S.E."/>
            <person name="Gamble T."/>
        </authorList>
    </citation>
    <scope>NUCLEOTIDE SEQUENCE</scope>
    <source>
        <strain evidence="1">TG3544</strain>
    </source>
</reference>
<sequence>MKSVRQHTPCPALPGGQFTSAFIGRHTSFCSNIPCFHVQEKRRHNQAQKEHLEVWKASPPFVSPKEREAAALSGRRAQTEHTCHVFFSFPSKLGPLFLIYFKKITPVSL</sequence>
<comment type="caution">
    <text evidence="1">The sequence shown here is derived from an EMBL/GenBank/DDBJ whole genome shotgun (WGS) entry which is preliminary data.</text>
</comment>